<dbReference type="RefSeq" id="WP_368497610.1">
    <property type="nucleotide sequence ID" value="NZ_CP162511.1"/>
</dbReference>
<reference evidence="2" key="1">
    <citation type="submission" date="2024-05" db="EMBL/GenBank/DDBJ databases">
        <title>Herbiconiux sp. A18JL235.</title>
        <authorList>
            <person name="Zhang G."/>
        </authorList>
    </citation>
    <scope>NUCLEOTIDE SEQUENCE</scope>
    <source>
        <strain evidence="2">A18JL235</strain>
    </source>
</reference>
<dbReference type="SUPFAM" id="SSF51445">
    <property type="entry name" value="(Trans)glycosidases"/>
    <property type="match status" value="1"/>
</dbReference>
<dbReference type="Pfam" id="PF19773">
    <property type="entry name" value="DUF6259"/>
    <property type="match status" value="1"/>
</dbReference>
<accession>A0AB39BGG8</accession>
<evidence type="ECO:0000259" key="1">
    <source>
        <dbReference type="Pfam" id="PF19773"/>
    </source>
</evidence>
<feature type="domain" description="DUF6259" evidence="1">
    <location>
        <begin position="259"/>
        <end position="524"/>
    </location>
</feature>
<name>A0AB39BGG8_9MICO</name>
<gene>
    <name evidence="2" type="ORF">ABFY20_18195</name>
</gene>
<evidence type="ECO:0000313" key="2">
    <source>
        <dbReference type="EMBL" id="XDI05226.1"/>
    </source>
</evidence>
<organism evidence="2">
    <name type="scientific">Herbiconiux sp. A18JL235</name>
    <dbReference type="NCBI Taxonomy" id="3152363"/>
    <lineage>
        <taxon>Bacteria</taxon>
        <taxon>Bacillati</taxon>
        <taxon>Actinomycetota</taxon>
        <taxon>Actinomycetes</taxon>
        <taxon>Micrococcales</taxon>
        <taxon>Microbacteriaceae</taxon>
        <taxon>Herbiconiux</taxon>
    </lineage>
</organism>
<dbReference type="AlphaFoldDB" id="A0AB39BGG8"/>
<sequence>MTTGDITLTDAGTTVRIDAATGGVLGVDGPGGTLVAAPHPGLFVLEIPRDGDRTVVVQTREQRVSEVRMRADGRGVELVWRELVTSAGERLAGTATATLELHDGRLDATLRAGFDDDVRVEAVRFPSLPGVVAAGDGRLELVRAEYTQGSRHELLPRFESTAPYWGTVFPDYASGNLRPEVVCNPTSPFILLARENDGLAVMPTTPTTEFIGWRASLEPGYADSLLRTGGDGAHPATVTVDAIQVPTGGSSFEAVPMTVAVYGGDWLAGLEAYRVTQNPRRRPRAAWLDSPHSWLQVQLMSTEGEVRFDFATLRDIVDECADAGIGAIQIVGWNEGGQDGLVPVHRPSERLGGEAALVAALARARERGVRAVLYTKYQWVEKPGPYWEEFADSVCLDEQGQPYAQPGPVYHSARKRYGMSTPWYVPLCFSSPALRERFAAEAAQMARWGAAGLLNDESLYHGRALLCFAENHGHEPGASTFTWDAEFVAALQQAALAETDEFIVAAEGAFDGQFEFYDASYIRSASPRHLPIGRRLRPGAAISTALIGFDDRSMVNQCLLYGYAASIEPFHFKGRPTDAPLTVAYVGQVDALRRRLAEWLWTGELEPDAGVRAVGDATPHPYATRWRAAAGGPTVTVVTHLDEGEREFEVDAGDGSDAVVLLPGSDAAQPLAGGRVTVQPGDAAVIVPAELARSRGWV</sequence>
<dbReference type="InterPro" id="IPR017853">
    <property type="entry name" value="GH"/>
</dbReference>
<protein>
    <submittedName>
        <fullName evidence="2">DUF6259 domain-containing protein</fullName>
    </submittedName>
</protein>
<proteinExistence type="predicted"/>
<dbReference type="EMBL" id="CP162511">
    <property type="protein sequence ID" value="XDI05226.1"/>
    <property type="molecule type" value="Genomic_DNA"/>
</dbReference>
<dbReference type="InterPro" id="IPR046226">
    <property type="entry name" value="DUF6259"/>
</dbReference>